<accession>A0A7X1TTD8</accession>
<dbReference type="GO" id="GO:0004029">
    <property type="term" value="F:aldehyde dehydrogenase (NAD+) activity"/>
    <property type="evidence" value="ECO:0007669"/>
    <property type="project" value="TreeGrafter"/>
</dbReference>
<evidence type="ECO:0000259" key="1">
    <source>
        <dbReference type="Pfam" id="PF01370"/>
    </source>
</evidence>
<dbReference type="GO" id="GO:0005737">
    <property type="term" value="C:cytoplasm"/>
    <property type="evidence" value="ECO:0007669"/>
    <property type="project" value="TreeGrafter"/>
</dbReference>
<dbReference type="InterPro" id="IPR051783">
    <property type="entry name" value="NAD(P)-dependent_oxidoreduct"/>
</dbReference>
<dbReference type="RefSeq" id="WP_104992291.1">
    <property type="nucleotide sequence ID" value="NZ_WBSL01000023.1"/>
</dbReference>
<dbReference type="PANTHER" id="PTHR48079">
    <property type="entry name" value="PROTEIN YEEZ"/>
    <property type="match status" value="1"/>
</dbReference>
<dbReference type="InterPro" id="IPR036291">
    <property type="entry name" value="NAD(P)-bd_dom_sf"/>
</dbReference>
<keyword evidence="3" id="KW-1185">Reference proteome</keyword>
<dbReference type="SUPFAM" id="SSF51735">
    <property type="entry name" value="NAD(P)-binding Rossmann-fold domains"/>
    <property type="match status" value="1"/>
</dbReference>
<name>A0A7X1TTD8_9DEIO</name>
<dbReference type="EMBL" id="WBSL01000023">
    <property type="protein sequence ID" value="MPY68366.1"/>
    <property type="molecule type" value="Genomic_DNA"/>
</dbReference>
<dbReference type="PANTHER" id="PTHR48079:SF6">
    <property type="entry name" value="NAD(P)-BINDING DOMAIN-CONTAINING PROTEIN-RELATED"/>
    <property type="match status" value="1"/>
</dbReference>
<dbReference type="Pfam" id="PF01370">
    <property type="entry name" value="Epimerase"/>
    <property type="match status" value="1"/>
</dbReference>
<dbReference type="Proteomes" id="UP000484842">
    <property type="component" value="Unassembled WGS sequence"/>
</dbReference>
<dbReference type="AlphaFoldDB" id="A0A7X1TTD8"/>
<gene>
    <name evidence="2" type="ORF">F8S09_17060</name>
</gene>
<sequence length="307" mass="32143">MKVFLTGATGYIGSVVAERLLEHGHEVLGLARSDQAAAHLHARGVEPLSGDLADAGRLIEGATRADAVIHLAQSRFDPGGDFAAQMQQMGQQATRAMGAFLRALSGSGKTLMLTGGTGAYGDTGDSIVDEDTPLPESPMTAALAENERRVLTAAGVRGMAVRPAIVYGRGGGPLTLQLSMARQFGGVMFTGDGENALSFVHVDDVADLYVRLLERGEAGMVLNAVAEPWVTQGDVLRAVSEAAGFGGVIQPMPEEMARGLAYGGGGLFARNMRVSARKARAFGWTPRRPSVLDDLRHGSYAQQGNPA</sequence>
<organism evidence="2 3">
    <name type="scientific">Deinococcus terrestris</name>
    <dbReference type="NCBI Taxonomy" id="2651870"/>
    <lineage>
        <taxon>Bacteria</taxon>
        <taxon>Thermotogati</taxon>
        <taxon>Deinococcota</taxon>
        <taxon>Deinococci</taxon>
        <taxon>Deinococcales</taxon>
        <taxon>Deinococcaceae</taxon>
        <taxon>Deinococcus</taxon>
    </lineage>
</organism>
<dbReference type="InterPro" id="IPR001509">
    <property type="entry name" value="Epimerase_deHydtase"/>
</dbReference>
<comment type="caution">
    <text evidence="2">The sequence shown here is derived from an EMBL/GenBank/DDBJ whole genome shotgun (WGS) entry which is preliminary data.</text>
</comment>
<evidence type="ECO:0000313" key="3">
    <source>
        <dbReference type="Proteomes" id="UP000484842"/>
    </source>
</evidence>
<evidence type="ECO:0000313" key="2">
    <source>
        <dbReference type="EMBL" id="MPY68366.1"/>
    </source>
</evidence>
<reference evidence="2 3" key="1">
    <citation type="submission" date="2019-10" db="EMBL/GenBank/DDBJ databases">
        <title>Deinococcus sp. isolated from soil.</title>
        <authorList>
            <person name="Li Y."/>
            <person name="Wang J."/>
        </authorList>
    </citation>
    <scope>NUCLEOTIDE SEQUENCE [LARGE SCALE GENOMIC DNA]</scope>
    <source>
        <strain evidence="2 3">SDU3-2</strain>
    </source>
</reference>
<protein>
    <submittedName>
        <fullName evidence="2">NAD-dependent epimerase/dehydratase family protein</fullName>
    </submittedName>
</protein>
<proteinExistence type="predicted"/>
<dbReference type="Gene3D" id="3.40.50.720">
    <property type="entry name" value="NAD(P)-binding Rossmann-like Domain"/>
    <property type="match status" value="1"/>
</dbReference>
<feature type="domain" description="NAD-dependent epimerase/dehydratase" evidence="1">
    <location>
        <begin position="3"/>
        <end position="222"/>
    </location>
</feature>